<dbReference type="PROSITE" id="PS51750">
    <property type="entry name" value="BRO_N"/>
    <property type="match status" value="1"/>
</dbReference>
<evidence type="ECO:0000313" key="3">
    <source>
        <dbReference type="Proteomes" id="UP000015267"/>
    </source>
</evidence>
<reference evidence="2 3" key="1">
    <citation type="submission" date="2012-10" db="EMBL/GenBank/DDBJ databases">
        <authorList>
            <person name="Zadoks R.N."/>
            <person name="Moroni P."/>
            <person name="Richards V.P."/>
            <person name="Durkin S.A.S."/>
            <person name="Kim M."/>
            <person name="Pavinski Bitar P.D."/>
            <person name="Stanhope M.J."/>
            <person name="Town C.D."/>
            <person name="Venter J.C."/>
        </authorList>
    </citation>
    <scope>NUCLEOTIDE SEQUENCE [LARGE SCALE GENOMIC DNA]</scope>
    <source>
        <strain evidence="2 3">CCUG 29376</strain>
    </source>
</reference>
<evidence type="ECO:0000259" key="1">
    <source>
        <dbReference type="PROSITE" id="PS51750"/>
    </source>
</evidence>
<accession>A0AAV3JKC8</accession>
<comment type="caution">
    <text evidence="2">The sequence shown here is derived from an EMBL/GenBank/DDBJ whole genome shotgun (WGS) entry which is preliminary data.</text>
</comment>
<dbReference type="SMART" id="SM01040">
    <property type="entry name" value="Bro-N"/>
    <property type="match status" value="1"/>
</dbReference>
<proteinExistence type="predicted"/>
<dbReference type="RefSeq" id="WP_000845516.1">
    <property type="nucleotide sequence ID" value="NZ_ANDB01000006.1"/>
</dbReference>
<dbReference type="Proteomes" id="UP000015267">
    <property type="component" value="Unassembled WGS sequence"/>
</dbReference>
<feature type="domain" description="Bro-N" evidence="1">
    <location>
        <begin position="1"/>
        <end position="100"/>
    </location>
</feature>
<name>A0AAV3JKC8_STRAG</name>
<dbReference type="Pfam" id="PF02498">
    <property type="entry name" value="Bro-N"/>
    <property type="match status" value="1"/>
</dbReference>
<sequence length="206" mass="24046">MKTEHWNGYTIRFVEHQNEWWAVLADIAKALDLNPKFIKQRLGDEVVSNNHVADSLGRQQEMLIVNEFGIYETIFSSRKKEAKTFKLWVFEIIKQLRQSTGLEGFQVFRIFDKEHQKQAMNRLVDGLQNATKKDLIKANTIANKAVSDLYGYPKMISKNEMTENMLRDREPILDETVELIKVKEKYGLNFSVSEAIYNQNTIKKAQ</sequence>
<organism evidence="2 3">
    <name type="scientific">Streptococcus agalactiae CCUG 29376</name>
    <dbReference type="NCBI Taxonomy" id="1105255"/>
    <lineage>
        <taxon>Bacteria</taxon>
        <taxon>Bacillati</taxon>
        <taxon>Bacillota</taxon>
        <taxon>Bacilli</taxon>
        <taxon>Lactobacillales</taxon>
        <taxon>Streptococcaceae</taxon>
        <taxon>Streptococcus</taxon>
    </lineage>
</organism>
<dbReference type="AlphaFoldDB" id="A0AAV3JKC8"/>
<gene>
    <name evidence="2" type="ORF">SAG0055_09285</name>
</gene>
<dbReference type="EMBL" id="ANDB01000006">
    <property type="protein sequence ID" value="EPW18112.1"/>
    <property type="molecule type" value="Genomic_DNA"/>
</dbReference>
<evidence type="ECO:0000313" key="2">
    <source>
        <dbReference type="EMBL" id="EPW18112.1"/>
    </source>
</evidence>
<protein>
    <submittedName>
        <fullName evidence="2">Antirepressor</fullName>
    </submittedName>
</protein>
<dbReference type="InterPro" id="IPR003497">
    <property type="entry name" value="BRO_N_domain"/>
</dbReference>